<keyword evidence="2" id="KW-1185">Reference proteome</keyword>
<reference evidence="1" key="2">
    <citation type="submission" date="2023-06" db="EMBL/GenBank/DDBJ databases">
        <authorList>
            <person name="Ma L."/>
            <person name="Liu K.-W."/>
            <person name="Li Z."/>
            <person name="Hsiao Y.-Y."/>
            <person name="Qi Y."/>
            <person name="Fu T."/>
            <person name="Tang G."/>
            <person name="Zhang D."/>
            <person name="Sun W.-H."/>
            <person name="Liu D.-K."/>
            <person name="Li Y."/>
            <person name="Chen G.-Z."/>
            <person name="Liu X.-D."/>
            <person name="Liao X.-Y."/>
            <person name="Jiang Y.-T."/>
            <person name="Yu X."/>
            <person name="Hao Y."/>
            <person name="Huang J."/>
            <person name="Zhao X.-W."/>
            <person name="Ke S."/>
            <person name="Chen Y.-Y."/>
            <person name="Wu W.-L."/>
            <person name="Hsu J.-L."/>
            <person name="Lin Y.-F."/>
            <person name="Huang M.-D."/>
            <person name="Li C.-Y."/>
            <person name="Huang L."/>
            <person name="Wang Z.-W."/>
            <person name="Zhao X."/>
            <person name="Zhong W.-Y."/>
            <person name="Peng D.-H."/>
            <person name="Ahmad S."/>
            <person name="Lan S."/>
            <person name="Zhang J.-S."/>
            <person name="Tsai W.-C."/>
            <person name="Van De Peer Y."/>
            <person name="Liu Z.-J."/>
        </authorList>
    </citation>
    <scope>NUCLEOTIDE SEQUENCE</scope>
    <source>
        <strain evidence="1">CP</strain>
        <tissue evidence="1">Leaves</tissue>
    </source>
</reference>
<proteinExistence type="predicted"/>
<dbReference type="Proteomes" id="UP001180020">
    <property type="component" value="Unassembled WGS sequence"/>
</dbReference>
<gene>
    <name evidence="1" type="ORF">QJS10_CPA02g00780</name>
</gene>
<name>A0AAV9FEN8_ACOCL</name>
<comment type="caution">
    <text evidence="1">The sequence shown here is derived from an EMBL/GenBank/DDBJ whole genome shotgun (WGS) entry which is preliminary data.</text>
</comment>
<protein>
    <submittedName>
        <fullName evidence="1">Uncharacterized protein</fullName>
    </submittedName>
</protein>
<accession>A0AAV9FEN8</accession>
<evidence type="ECO:0000313" key="2">
    <source>
        <dbReference type="Proteomes" id="UP001180020"/>
    </source>
</evidence>
<dbReference type="AlphaFoldDB" id="A0AAV9FEN8"/>
<reference evidence="1" key="1">
    <citation type="journal article" date="2023" name="Nat. Commun.">
        <title>Diploid and tetraploid genomes of Acorus and the evolution of monocots.</title>
        <authorList>
            <person name="Ma L."/>
            <person name="Liu K.W."/>
            <person name="Li Z."/>
            <person name="Hsiao Y.Y."/>
            <person name="Qi Y."/>
            <person name="Fu T."/>
            <person name="Tang G.D."/>
            <person name="Zhang D."/>
            <person name="Sun W.H."/>
            <person name="Liu D.K."/>
            <person name="Li Y."/>
            <person name="Chen G.Z."/>
            <person name="Liu X.D."/>
            <person name="Liao X.Y."/>
            <person name="Jiang Y.T."/>
            <person name="Yu X."/>
            <person name="Hao Y."/>
            <person name="Huang J."/>
            <person name="Zhao X.W."/>
            <person name="Ke S."/>
            <person name="Chen Y.Y."/>
            <person name="Wu W.L."/>
            <person name="Hsu J.L."/>
            <person name="Lin Y.F."/>
            <person name="Huang M.D."/>
            <person name="Li C.Y."/>
            <person name="Huang L."/>
            <person name="Wang Z.W."/>
            <person name="Zhao X."/>
            <person name="Zhong W.Y."/>
            <person name="Peng D.H."/>
            <person name="Ahmad S."/>
            <person name="Lan S."/>
            <person name="Zhang J.S."/>
            <person name="Tsai W.C."/>
            <person name="Van de Peer Y."/>
            <person name="Liu Z.J."/>
        </authorList>
    </citation>
    <scope>NUCLEOTIDE SEQUENCE</scope>
    <source>
        <strain evidence="1">CP</strain>
    </source>
</reference>
<organism evidence="1 2">
    <name type="scientific">Acorus calamus</name>
    <name type="common">Sweet flag</name>
    <dbReference type="NCBI Taxonomy" id="4465"/>
    <lineage>
        <taxon>Eukaryota</taxon>
        <taxon>Viridiplantae</taxon>
        <taxon>Streptophyta</taxon>
        <taxon>Embryophyta</taxon>
        <taxon>Tracheophyta</taxon>
        <taxon>Spermatophyta</taxon>
        <taxon>Magnoliopsida</taxon>
        <taxon>Liliopsida</taxon>
        <taxon>Acoraceae</taxon>
        <taxon>Acorus</taxon>
    </lineage>
</organism>
<dbReference type="EMBL" id="JAUJYO010000002">
    <property type="protein sequence ID" value="KAK1323882.1"/>
    <property type="molecule type" value="Genomic_DNA"/>
</dbReference>
<sequence>MMFTSILVSSSKERYAGDYTLTISIKTEDLHWLYEVRVCALSKEYYDNQSFEKVISHNFYQTKPK</sequence>
<evidence type="ECO:0000313" key="1">
    <source>
        <dbReference type="EMBL" id="KAK1323882.1"/>
    </source>
</evidence>